<dbReference type="EC" id="2.6.1.16" evidence="2"/>
<dbReference type="SUPFAM" id="SSF53697">
    <property type="entry name" value="SIS domain"/>
    <property type="match status" value="1"/>
</dbReference>
<dbReference type="GO" id="GO:0004360">
    <property type="term" value="F:glutamine-fructose-6-phosphate transaminase (isomerizing) activity"/>
    <property type="evidence" value="ECO:0007669"/>
    <property type="project" value="UniProtKB-EC"/>
</dbReference>
<dbReference type="InterPro" id="IPR046348">
    <property type="entry name" value="SIS_dom_sf"/>
</dbReference>
<dbReference type="GO" id="GO:0006002">
    <property type="term" value="P:fructose 6-phosphate metabolic process"/>
    <property type="evidence" value="ECO:0007669"/>
    <property type="project" value="TreeGrafter"/>
</dbReference>
<evidence type="ECO:0000256" key="1">
    <source>
        <dbReference type="ARBA" id="ARBA00001031"/>
    </source>
</evidence>
<dbReference type="Gene3D" id="3.40.50.10490">
    <property type="entry name" value="Glucose-6-phosphate isomerase like protein, domain 1"/>
    <property type="match status" value="2"/>
</dbReference>
<reference evidence="5" key="1">
    <citation type="submission" date="2019-09" db="EMBL/GenBank/DDBJ databases">
        <title>Characterisation of the sponge microbiome using genome-centric metagenomics.</title>
        <authorList>
            <person name="Engelberts J.P."/>
            <person name="Robbins S.J."/>
            <person name="De Goeij J.M."/>
            <person name="Aranda M."/>
            <person name="Bell S.C."/>
            <person name="Webster N.S."/>
        </authorList>
    </citation>
    <scope>NUCLEOTIDE SEQUENCE</scope>
    <source>
        <strain evidence="5">SB0662_bin_9</strain>
    </source>
</reference>
<comment type="caution">
    <text evidence="5">The sequence shown here is derived from an EMBL/GenBank/DDBJ whole genome shotgun (WGS) entry which is preliminary data.</text>
</comment>
<protein>
    <recommendedName>
        <fullName evidence="3">Glutamine--fructose-6-phosphate aminotransferase [isomerizing]</fullName>
        <ecNumber evidence="2">2.6.1.16</ecNumber>
    </recommendedName>
</protein>
<dbReference type="PANTHER" id="PTHR10937:SF0">
    <property type="entry name" value="GLUTAMINE--FRUCTOSE-6-PHOSPHATE TRANSAMINASE (ISOMERIZING)"/>
    <property type="match status" value="1"/>
</dbReference>
<dbReference type="GO" id="GO:0097367">
    <property type="term" value="F:carbohydrate derivative binding"/>
    <property type="evidence" value="ECO:0007669"/>
    <property type="project" value="InterPro"/>
</dbReference>
<evidence type="ECO:0000256" key="3">
    <source>
        <dbReference type="ARBA" id="ARBA00016090"/>
    </source>
</evidence>
<organism evidence="5">
    <name type="scientific">Caldilineaceae bacterium SB0662_bin_9</name>
    <dbReference type="NCBI Taxonomy" id="2605258"/>
    <lineage>
        <taxon>Bacteria</taxon>
        <taxon>Bacillati</taxon>
        <taxon>Chloroflexota</taxon>
        <taxon>Caldilineae</taxon>
        <taxon>Caldilineales</taxon>
        <taxon>Caldilineaceae</taxon>
    </lineage>
</organism>
<feature type="domain" description="SIS" evidence="4">
    <location>
        <begin position="33"/>
        <end position="177"/>
    </location>
</feature>
<comment type="catalytic activity">
    <reaction evidence="1">
        <text>D-fructose 6-phosphate + L-glutamine = D-glucosamine 6-phosphate + L-glutamate</text>
        <dbReference type="Rhea" id="RHEA:13237"/>
        <dbReference type="ChEBI" id="CHEBI:29985"/>
        <dbReference type="ChEBI" id="CHEBI:58359"/>
        <dbReference type="ChEBI" id="CHEBI:58725"/>
        <dbReference type="ChEBI" id="CHEBI:61527"/>
        <dbReference type="EC" id="2.6.1.16"/>
    </reaction>
</comment>
<sequence length="381" mass="41145">MTTNAMIAQVESLPELIQTEFEGLDERARTILSHEEWLSVKRIVTTGCGDSHMAAVATQWAFERLGGVPTDAATAMRAARYALLEATDRVWRNPLTIGISVSGAVSRTREAVAAAKERGFLTIAVTGNPEAPLGQTAERILNCRIPDFVHAPGVRSYRISLLALWLMAIRLSEVRGRLTGKEAQQHRDHLRATADQIAETIELNTGPARELAEQMAERKHFTFVGDGPGYATALFSAAKILEAVGRDAWGQDTEEWAHLQYFSRVEPDAPTFVIADGGRGATRTAEILPPMQRIGREMVLIAPDANGLASQFQHHLPVAAGVSPLFSPMVNAVPGELFAAQLADVAGEKYFGGFTGVYDPQTTGGNNIVTSNVEAVADMVS</sequence>
<dbReference type="GO" id="GO:0006487">
    <property type="term" value="P:protein N-linked glycosylation"/>
    <property type="evidence" value="ECO:0007669"/>
    <property type="project" value="TreeGrafter"/>
</dbReference>
<dbReference type="InterPro" id="IPR001347">
    <property type="entry name" value="SIS_dom"/>
</dbReference>
<evidence type="ECO:0000259" key="4">
    <source>
        <dbReference type="PROSITE" id="PS51464"/>
    </source>
</evidence>
<gene>
    <name evidence="5" type="ORF">F4Y08_09425</name>
</gene>
<dbReference type="PROSITE" id="PS51464">
    <property type="entry name" value="SIS"/>
    <property type="match status" value="1"/>
</dbReference>
<evidence type="ECO:0000313" key="5">
    <source>
        <dbReference type="EMBL" id="MYD90537.1"/>
    </source>
</evidence>
<proteinExistence type="predicted"/>
<dbReference type="GO" id="GO:0006047">
    <property type="term" value="P:UDP-N-acetylglucosamine metabolic process"/>
    <property type="evidence" value="ECO:0007669"/>
    <property type="project" value="TreeGrafter"/>
</dbReference>
<dbReference type="PANTHER" id="PTHR10937">
    <property type="entry name" value="GLUCOSAMINE--FRUCTOSE-6-PHOSPHATE AMINOTRANSFERASE, ISOMERIZING"/>
    <property type="match status" value="1"/>
</dbReference>
<dbReference type="EMBL" id="VXPY01000067">
    <property type="protein sequence ID" value="MYD90537.1"/>
    <property type="molecule type" value="Genomic_DNA"/>
</dbReference>
<name>A0A6B1DTZ9_9CHLR</name>
<dbReference type="AlphaFoldDB" id="A0A6B1DTZ9"/>
<dbReference type="Pfam" id="PF01380">
    <property type="entry name" value="SIS"/>
    <property type="match status" value="1"/>
</dbReference>
<accession>A0A6B1DTZ9</accession>
<evidence type="ECO:0000256" key="2">
    <source>
        <dbReference type="ARBA" id="ARBA00012916"/>
    </source>
</evidence>